<keyword evidence="5 6" id="KW-0472">Membrane</keyword>
<evidence type="ECO:0000256" key="4">
    <source>
        <dbReference type="ARBA" id="ARBA00022989"/>
    </source>
</evidence>
<feature type="transmembrane region" description="Helical" evidence="6">
    <location>
        <begin position="52"/>
        <end position="73"/>
    </location>
</feature>
<dbReference type="PANTHER" id="PTHR13314">
    <property type="entry name" value="CALCIUM CHANNEL FLOWER HOMOLOG"/>
    <property type="match status" value="1"/>
</dbReference>
<dbReference type="GeneID" id="136814994"/>
<dbReference type="AlphaFoldDB" id="A0A7M5X6E8"/>
<dbReference type="GO" id="GO:0012505">
    <property type="term" value="C:endomembrane system"/>
    <property type="evidence" value="ECO:0007669"/>
    <property type="project" value="UniProtKB-SubCell"/>
</dbReference>
<evidence type="ECO:0000256" key="6">
    <source>
        <dbReference type="SAM" id="Phobius"/>
    </source>
</evidence>
<reference evidence="7" key="1">
    <citation type="submission" date="2021-01" db="UniProtKB">
        <authorList>
            <consortium name="EnsemblMetazoa"/>
        </authorList>
    </citation>
    <scope>IDENTIFICATION</scope>
</reference>
<feature type="transmembrane region" description="Helical" evidence="6">
    <location>
        <begin position="116"/>
        <end position="136"/>
    </location>
</feature>
<dbReference type="Pfam" id="PF10233">
    <property type="entry name" value="Cg6151-P"/>
    <property type="match status" value="1"/>
</dbReference>
<dbReference type="RefSeq" id="XP_066927530.1">
    <property type="nucleotide sequence ID" value="XM_067071429.1"/>
</dbReference>
<evidence type="ECO:0008006" key="9">
    <source>
        <dbReference type="Google" id="ProtNLM"/>
    </source>
</evidence>
<protein>
    <recommendedName>
        <fullName evidence="9">Calcium channel flower</fullName>
    </recommendedName>
</protein>
<dbReference type="Proteomes" id="UP000594262">
    <property type="component" value="Unplaced"/>
</dbReference>
<evidence type="ECO:0000256" key="3">
    <source>
        <dbReference type="ARBA" id="ARBA00022692"/>
    </source>
</evidence>
<dbReference type="OrthoDB" id="9934994at2759"/>
<sequence>MPNSPQKKGSPTPAESAPRILRFLVRIWGVVAGLCMLSTGLFAMITITGKCFVSGIIQIVFGLLVLCLEAPMLCQFSEIATKLSDWVESHFRFWLRAALYLLAGVPPIVMCLELSTFIGSGSCVVLAALYGTLAIGRKGGDVEKKSNDDVEMKATLMDNQGDPNDIGGAFH</sequence>
<evidence type="ECO:0000313" key="8">
    <source>
        <dbReference type="Proteomes" id="UP000594262"/>
    </source>
</evidence>
<dbReference type="GO" id="GO:0016192">
    <property type="term" value="P:vesicle-mediated transport"/>
    <property type="evidence" value="ECO:0007669"/>
    <property type="project" value="TreeGrafter"/>
</dbReference>
<keyword evidence="3 6" id="KW-0812">Transmembrane</keyword>
<name>A0A7M5X6E8_9CNID</name>
<dbReference type="GO" id="GO:0016020">
    <property type="term" value="C:membrane"/>
    <property type="evidence" value="ECO:0007669"/>
    <property type="project" value="InterPro"/>
</dbReference>
<accession>A0A7M5X6E8</accession>
<dbReference type="SMART" id="SM01077">
    <property type="entry name" value="Cg6151-P"/>
    <property type="match status" value="1"/>
</dbReference>
<proteinExistence type="inferred from homology"/>
<evidence type="ECO:0000256" key="5">
    <source>
        <dbReference type="ARBA" id="ARBA00023136"/>
    </source>
</evidence>
<evidence type="ECO:0000313" key="7">
    <source>
        <dbReference type="EnsemblMetazoa" id="CLYHEMP018559.1"/>
    </source>
</evidence>
<comment type="subcellular location">
    <subcellularLocation>
        <location evidence="1">Endomembrane system</location>
        <topology evidence="1">Multi-pass membrane protein</topology>
    </subcellularLocation>
</comment>
<keyword evidence="4 6" id="KW-1133">Transmembrane helix</keyword>
<feature type="transmembrane region" description="Helical" evidence="6">
    <location>
        <begin position="93"/>
        <end position="110"/>
    </location>
</feature>
<evidence type="ECO:0000256" key="1">
    <source>
        <dbReference type="ARBA" id="ARBA00004127"/>
    </source>
</evidence>
<organism evidence="7 8">
    <name type="scientific">Clytia hemisphaerica</name>
    <dbReference type="NCBI Taxonomy" id="252671"/>
    <lineage>
        <taxon>Eukaryota</taxon>
        <taxon>Metazoa</taxon>
        <taxon>Cnidaria</taxon>
        <taxon>Hydrozoa</taxon>
        <taxon>Hydroidolina</taxon>
        <taxon>Leptothecata</taxon>
        <taxon>Obeliida</taxon>
        <taxon>Clytiidae</taxon>
        <taxon>Clytia</taxon>
    </lineage>
</organism>
<dbReference type="EnsemblMetazoa" id="CLYHEMT018559.1">
    <property type="protein sequence ID" value="CLYHEMP018559.1"/>
    <property type="gene ID" value="CLYHEMG018559"/>
</dbReference>
<comment type="similarity">
    <text evidence="2">Belongs to the calcium channel flower family.</text>
</comment>
<evidence type="ECO:0000256" key="2">
    <source>
        <dbReference type="ARBA" id="ARBA00010023"/>
    </source>
</evidence>
<feature type="transmembrane region" description="Helical" evidence="6">
    <location>
        <begin position="23"/>
        <end position="46"/>
    </location>
</feature>
<keyword evidence="8" id="KW-1185">Reference proteome</keyword>
<dbReference type="PANTHER" id="PTHR13314:SF2">
    <property type="entry name" value="CALCIUM CHANNEL FLOWER HOMOLOG"/>
    <property type="match status" value="1"/>
</dbReference>
<dbReference type="InterPro" id="IPR019365">
    <property type="entry name" value="TVP18/Ca-channel_flower"/>
</dbReference>